<reference evidence="4 5" key="1">
    <citation type="submission" date="2018-06" db="EMBL/GenBank/DDBJ databases">
        <authorList>
            <consortium name="Pathogen Informatics"/>
            <person name="Doyle S."/>
        </authorList>
    </citation>
    <scope>NUCLEOTIDE SEQUENCE [LARGE SCALE GENOMIC DNA]</scope>
    <source>
        <strain evidence="4 5">NCTC10288</strain>
    </source>
</reference>
<reference evidence="3 6" key="2">
    <citation type="submission" date="2020-12" db="EMBL/GenBank/DDBJ databases">
        <title>FDA dAtabase for Regulatory Grade micrObial Sequences (FDA-ARGOS): Supporting development and validation of Infectious Disease Dx tests.</title>
        <authorList>
            <person name="Sproer C."/>
            <person name="Gronow S."/>
            <person name="Severitt S."/>
            <person name="Schroder I."/>
            <person name="Tallon L."/>
            <person name="Sadzewicz L."/>
            <person name="Zhao X."/>
            <person name="Boylan J."/>
            <person name="Ott S."/>
            <person name="Bowen H."/>
            <person name="Vavikolanu K."/>
            <person name="Mehta A."/>
            <person name="Aluvathingal J."/>
            <person name="Nadendla S."/>
            <person name="Lowell S."/>
            <person name="Myers T."/>
            <person name="Yan Y."/>
            <person name="Sichtig H."/>
        </authorList>
    </citation>
    <scope>NUCLEOTIDE SEQUENCE [LARGE SCALE GENOMIC DNA]</scope>
    <source>
        <strain evidence="3 6">FDAARGOS_894</strain>
    </source>
</reference>
<evidence type="ECO:0000313" key="3">
    <source>
        <dbReference type="EMBL" id="QPS59905.1"/>
    </source>
</evidence>
<evidence type="ECO:0000313" key="5">
    <source>
        <dbReference type="Proteomes" id="UP000249264"/>
    </source>
</evidence>
<dbReference type="STRING" id="38301.NX84_00830"/>
<dbReference type="PANTHER" id="PTHR42856">
    <property type="entry name" value="ACYL-COENZYME A THIOESTERASE PAAI"/>
    <property type="match status" value="1"/>
</dbReference>
<organism evidence="4 5">
    <name type="scientific">Corynebacterium minutissimum</name>
    <dbReference type="NCBI Taxonomy" id="38301"/>
    <lineage>
        <taxon>Bacteria</taxon>
        <taxon>Bacillati</taxon>
        <taxon>Actinomycetota</taxon>
        <taxon>Actinomycetes</taxon>
        <taxon>Mycobacteriales</taxon>
        <taxon>Corynebacteriaceae</taxon>
        <taxon>Corynebacterium</taxon>
    </lineage>
</organism>
<dbReference type="Gene3D" id="3.10.129.10">
    <property type="entry name" value="Hotdog Thioesterase"/>
    <property type="match status" value="1"/>
</dbReference>
<evidence type="ECO:0000313" key="4">
    <source>
        <dbReference type="EMBL" id="SQH98194.1"/>
    </source>
</evidence>
<dbReference type="CDD" id="cd03443">
    <property type="entry name" value="PaaI_thioesterase"/>
    <property type="match status" value="1"/>
</dbReference>
<sequence>MTTEHPILAPGVAEGPEFTHVRTMFDGDRATAEIGAKITALDAGTCEGHFTIRPEMCNGHGTAQGGYLYMFADSIFAGACNSGGDLAVAAHNSIHYIAPAFEGDVVDGVGITRQAWGRNGVVDVTLSIKGKPIAEFRGTFRVLPSKPQNRNA</sequence>
<dbReference type="GO" id="GO:0016289">
    <property type="term" value="F:acyl-CoA hydrolase activity"/>
    <property type="evidence" value="ECO:0007669"/>
    <property type="project" value="TreeGrafter"/>
</dbReference>
<evidence type="ECO:0000313" key="6">
    <source>
        <dbReference type="Proteomes" id="UP000594905"/>
    </source>
</evidence>
<gene>
    <name evidence="4" type="primary">paaI</name>
    <name evidence="3" type="ORF">I6G51_01425</name>
    <name evidence="4" type="ORF">NCTC10288_00094</name>
</gene>
<dbReference type="RefSeq" id="WP_039672779.1">
    <property type="nucleotide sequence ID" value="NZ_CP065689.1"/>
</dbReference>
<dbReference type="OrthoDB" id="32575at2"/>
<evidence type="ECO:0000256" key="1">
    <source>
        <dbReference type="ARBA" id="ARBA00022801"/>
    </source>
</evidence>
<dbReference type="Proteomes" id="UP000249264">
    <property type="component" value="Chromosome 1"/>
</dbReference>
<dbReference type="KEGG" id="cmin:NCTC10288_00094"/>
<dbReference type="NCBIfam" id="TIGR00369">
    <property type="entry name" value="unchar_dom_1"/>
    <property type="match status" value="1"/>
</dbReference>
<feature type="domain" description="Thioesterase" evidence="2">
    <location>
        <begin position="60"/>
        <end position="128"/>
    </location>
</feature>
<dbReference type="InterPro" id="IPR052723">
    <property type="entry name" value="Acyl-CoA_thioesterase_PaaI"/>
</dbReference>
<dbReference type="GeneID" id="70782046"/>
<dbReference type="PANTHER" id="PTHR42856:SF1">
    <property type="entry name" value="ACYL-COENZYME A THIOESTERASE PAAI"/>
    <property type="match status" value="1"/>
</dbReference>
<proteinExistence type="predicted"/>
<name>A0A2X4UJX2_9CORY</name>
<accession>A0A2X4UJX2</accession>
<dbReference type="InterPro" id="IPR003736">
    <property type="entry name" value="PAAI_dom"/>
</dbReference>
<dbReference type="SUPFAM" id="SSF54637">
    <property type="entry name" value="Thioesterase/thiol ester dehydrase-isomerase"/>
    <property type="match status" value="1"/>
</dbReference>
<dbReference type="Pfam" id="PF03061">
    <property type="entry name" value="4HBT"/>
    <property type="match status" value="1"/>
</dbReference>
<protein>
    <submittedName>
        <fullName evidence="3">Hotdog fold thioesterase</fullName>
    </submittedName>
    <submittedName>
        <fullName evidence="4">Phenylacetic acid degradation protein</fullName>
        <ecNumber evidence="4">3.1.2.-</ecNumber>
    </submittedName>
</protein>
<keyword evidence="6" id="KW-1185">Reference proteome</keyword>
<dbReference type="InterPro" id="IPR029069">
    <property type="entry name" value="HotDog_dom_sf"/>
</dbReference>
<dbReference type="EMBL" id="CP065689">
    <property type="protein sequence ID" value="QPS59905.1"/>
    <property type="molecule type" value="Genomic_DNA"/>
</dbReference>
<dbReference type="EMBL" id="LS483460">
    <property type="protein sequence ID" value="SQH98194.1"/>
    <property type="molecule type" value="Genomic_DNA"/>
</dbReference>
<dbReference type="AlphaFoldDB" id="A0A2X4UJX2"/>
<dbReference type="EC" id="3.1.2.-" evidence="4"/>
<evidence type="ECO:0000259" key="2">
    <source>
        <dbReference type="Pfam" id="PF03061"/>
    </source>
</evidence>
<dbReference type="InterPro" id="IPR006683">
    <property type="entry name" value="Thioestr_dom"/>
</dbReference>
<dbReference type="Proteomes" id="UP000594905">
    <property type="component" value="Chromosome"/>
</dbReference>
<keyword evidence="1 4" id="KW-0378">Hydrolase</keyword>